<dbReference type="InterPro" id="IPR010982">
    <property type="entry name" value="Lambda_DNA-bd_dom_sf"/>
</dbReference>
<dbReference type="Gene3D" id="1.10.260.40">
    <property type="entry name" value="lambda repressor-like DNA-binding domains"/>
    <property type="match status" value="1"/>
</dbReference>
<sequence>MAYPENTVQIRSASASVSDGIFAKTAFARDLIRLRFRRLRLSQSAFADRFGLTFGLMKDQEQARVAPSRALRVLIAAIELDPELIERAARVAAERWSADVPQ</sequence>
<comment type="caution">
    <text evidence="1">The sequence shown here is derived from an EMBL/GenBank/DDBJ whole genome shotgun (WGS) entry which is preliminary data.</text>
</comment>
<evidence type="ECO:0000313" key="1">
    <source>
        <dbReference type="EMBL" id="GHH16085.1"/>
    </source>
</evidence>
<protein>
    <recommendedName>
        <fullName evidence="3">XRE family transcriptional regulator</fullName>
    </recommendedName>
</protein>
<dbReference type="SUPFAM" id="SSF47413">
    <property type="entry name" value="lambda repressor-like DNA-binding domains"/>
    <property type="match status" value="1"/>
</dbReference>
<gene>
    <name evidence="1" type="ORF">GCM10008023_19690</name>
</gene>
<organism evidence="1 2">
    <name type="scientific">Sphingomonas glacialis</name>
    <dbReference type="NCBI Taxonomy" id="658225"/>
    <lineage>
        <taxon>Bacteria</taxon>
        <taxon>Pseudomonadati</taxon>
        <taxon>Pseudomonadota</taxon>
        <taxon>Alphaproteobacteria</taxon>
        <taxon>Sphingomonadales</taxon>
        <taxon>Sphingomonadaceae</taxon>
        <taxon>Sphingomonas</taxon>
    </lineage>
</organism>
<proteinExistence type="predicted"/>
<dbReference type="Proteomes" id="UP000652430">
    <property type="component" value="Unassembled WGS sequence"/>
</dbReference>
<reference evidence="2" key="1">
    <citation type="journal article" date="2019" name="Int. J. Syst. Evol. Microbiol.">
        <title>The Global Catalogue of Microorganisms (GCM) 10K type strain sequencing project: providing services to taxonomists for standard genome sequencing and annotation.</title>
        <authorList>
            <consortium name="The Broad Institute Genomics Platform"/>
            <consortium name="The Broad Institute Genome Sequencing Center for Infectious Disease"/>
            <person name="Wu L."/>
            <person name="Ma J."/>
        </authorList>
    </citation>
    <scope>NUCLEOTIDE SEQUENCE [LARGE SCALE GENOMIC DNA]</scope>
    <source>
        <strain evidence="2">CGMCC 1.8957</strain>
    </source>
</reference>
<evidence type="ECO:0008006" key="3">
    <source>
        <dbReference type="Google" id="ProtNLM"/>
    </source>
</evidence>
<accession>A0ABQ3LRK5</accession>
<dbReference type="EMBL" id="BNAQ01000002">
    <property type="protein sequence ID" value="GHH16085.1"/>
    <property type="molecule type" value="Genomic_DNA"/>
</dbReference>
<evidence type="ECO:0000313" key="2">
    <source>
        <dbReference type="Proteomes" id="UP000652430"/>
    </source>
</evidence>
<name>A0ABQ3LRK5_9SPHN</name>
<dbReference type="RefSeq" id="WP_189676080.1">
    <property type="nucleotide sequence ID" value="NZ_BNAQ01000002.1"/>
</dbReference>
<keyword evidence="2" id="KW-1185">Reference proteome</keyword>